<dbReference type="EMBL" id="CANTFM010002302">
    <property type="protein sequence ID" value="CAI5745665.1"/>
    <property type="molecule type" value="Genomic_DNA"/>
</dbReference>
<dbReference type="SUPFAM" id="SSF55729">
    <property type="entry name" value="Acyl-CoA N-acyltransferases (Nat)"/>
    <property type="match status" value="1"/>
</dbReference>
<name>A0AAV0VC11_9STRA</name>
<dbReference type="GO" id="GO:0007064">
    <property type="term" value="P:mitotic sister chromatid cohesion"/>
    <property type="evidence" value="ECO:0007669"/>
    <property type="project" value="TreeGrafter"/>
</dbReference>
<reference evidence="4" key="1">
    <citation type="submission" date="2022-12" db="EMBL/GenBank/DDBJ databases">
        <authorList>
            <person name="Webb A."/>
        </authorList>
    </citation>
    <scope>NUCLEOTIDE SEQUENCE</scope>
    <source>
        <strain evidence="4">Pd1</strain>
    </source>
</reference>
<keyword evidence="5" id="KW-1185">Reference proteome</keyword>
<feature type="domain" description="N-acetyltransferase" evidence="3">
    <location>
        <begin position="96"/>
        <end position="250"/>
    </location>
</feature>
<dbReference type="AlphaFoldDB" id="A0AAV0VC11"/>
<dbReference type="GO" id="GO:0008080">
    <property type="term" value="F:N-acetyltransferase activity"/>
    <property type="evidence" value="ECO:0007669"/>
    <property type="project" value="TreeGrafter"/>
</dbReference>
<organism evidence="4 5">
    <name type="scientific">Peronospora destructor</name>
    <dbReference type="NCBI Taxonomy" id="86335"/>
    <lineage>
        <taxon>Eukaryota</taxon>
        <taxon>Sar</taxon>
        <taxon>Stramenopiles</taxon>
        <taxon>Oomycota</taxon>
        <taxon>Peronosporomycetes</taxon>
        <taxon>Peronosporales</taxon>
        <taxon>Peronosporaceae</taxon>
        <taxon>Peronospora</taxon>
    </lineage>
</organism>
<dbReference type="PANTHER" id="PTHR42919:SF8">
    <property type="entry name" value="N-ALPHA-ACETYLTRANSFERASE 50"/>
    <property type="match status" value="1"/>
</dbReference>
<evidence type="ECO:0000256" key="1">
    <source>
        <dbReference type="ARBA" id="ARBA00022679"/>
    </source>
</evidence>
<dbReference type="GO" id="GO:0031415">
    <property type="term" value="C:NatA complex"/>
    <property type="evidence" value="ECO:0007669"/>
    <property type="project" value="TreeGrafter"/>
</dbReference>
<protein>
    <recommendedName>
        <fullName evidence="3">N-acetyltransferase domain-containing protein</fullName>
    </recommendedName>
</protein>
<dbReference type="PANTHER" id="PTHR42919">
    <property type="entry name" value="N-ALPHA-ACETYLTRANSFERASE"/>
    <property type="match status" value="1"/>
</dbReference>
<accession>A0AAV0VC11</accession>
<evidence type="ECO:0000256" key="2">
    <source>
        <dbReference type="ARBA" id="ARBA00023315"/>
    </source>
</evidence>
<dbReference type="Gene3D" id="3.40.630.30">
    <property type="match status" value="1"/>
</dbReference>
<evidence type="ECO:0000259" key="3">
    <source>
        <dbReference type="PROSITE" id="PS51186"/>
    </source>
</evidence>
<dbReference type="PROSITE" id="PS51186">
    <property type="entry name" value="GNAT"/>
    <property type="match status" value="1"/>
</dbReference>
<evidence type="ECO:0000313" key="4">
    <source>
        <dbReference type="EMBL" id="CAI5745665.1"/>
    </source>
</evidence>
<keyword evidence="1" id="KW-0808">Transferase</keyword>
<dbReference type="InterPro" id="IPR016181">
    <property type="entry name" value="Acyl_CoA_acyltransferase"/>
</dbReference>
<dbReference type="InterPro" id="IPR051556">
    <property type="entry name" value="N-term/lysine_N-AcTrnsfr"/>
</dbReference>
<sequence length="252" mass="28757">MAGKVIKRLQHHLLNMPMLRNLVPDRENNRMKLVLLSTKVCSPETLHKQLTSILPAKSFSFESNRLQMDGNDTANDMETCTASRRSEMHQLSSGDVTFLPIDDSNVQQLYEMNEKLFPIKYNNAFYEYVADASEGYCKLACTANGAAIGAISCELEDVRILGKRRSRLCILTLGVLKEHRRSKLGTSLLQSVISQARKDQLAYVYLHVQSCNTAALHFYFARGFRFVKFMHNYYPEIKPPHCFVLRLELDAS</sequence>
<dbReference type="Proteomes" id="UP001162029">
    <property type="component" value="Unassembled WGS sequence"/>
</dbReference>
<proteinExistence type="predicted"/>
<gene>
    <name evidence="4" type="ORF">PDE001_LOCUS10716</name>
</gene>
<keyword evidence="2" id="KW-0012">Acyltransferase</keyword>
<dbReference type="CDD" id="cd04301">
    <property type="entry name" value="NAT_SF"/>
    <property type="match status" value="1"/>
</dbReference>
<comment type="caution">
    <text evidence="4">The sequence shown here is derived from an EMBL/GenBank/DDBJ whole genome shotgun (WGS) entry which is preliminary data.</text>
</comment>
<dbReference type="Pfam" id="PF00583">
    <property type="entry name" value="Acetyltransf_1"/>
    <property type="match status" value="1"/>
</dbReference>
<dbReference type="InterPro" id="IPR000182">
    <property type="entry name" value="GNAT_dom"/>
</dbReference>
<evidence type="ECO:0000313" key="5">
    <source>
        <dbReference type="Proteomes" id="UP001162029"/>
    </source>
</evidence>